<evidence type="ECO:0000313" key="2">
    <source>
        <dbReference type="EMBL" id="TWT75201.1"/>
    </source>
</evidence>
<name>A0A5C5YK26_9BACT</name>
<protein>
    <submittedName>
        <fullName evidence="2">tRNA-specific adenosine deaminase</fullName>
        <ecNumber evidence="2">3.5.4.33</ecNumber>
    </submittedName>
</protein>
<dbReference type="GO" id="GO:0052717">
    <property type="term" value="F:tRNA-specific adenosine-34 deaminase activity"/>
    <property type="evidence" value="ECO:0007669"/>
    <property type="project" value="UniProtKB-EC"/>
</dbReference>
<dbReference type="PANTHER" id="PTHR11079:SF162">
    <property type="entry name" value="RIBOFLAVIN BIOSYNTHESIS PROTEIN PYRD, CHLOROPLASTIC"/>
    <property type="match status" value="1"/>
</dbReference>
<dbReference type="AlphaFoldDB" id="A0A5C5YK26"/>
<organism evidence="2 3">
    <name type="scientific">Allorhodopirellula solitaria</name>
    <dbReference type="NCBI Taxonomy" id="2527987"/>
    <lineage>
        <taxon>Bacteria</taxon>
        <taxon>Pseudomonadati</taxon>
        <taxon>Planctomycetota</taxon>
        <taxon>Planctomycetia</taxon>
        <taxon>Pirellulales</taxon>
        <taxon>Pirellulaceae</taxon>
        <taxon>Allorhodopirellula</taxon>
    </lineage>
</organism>
<dbReference type="OrthoDB" id="9802676at2"/>
<evidence type="ECO:0000313" key="3">
    <source>
        <dbReference type="Proteomes" id="UP000318053"/>
    </source>
</evidence>
<dbReference type="InterPro" id="IPR016193">
    <property type="entry name" value="Cytidine_deaminase-like"/>
</dbReference>
<dbReference type="SUPFAM" id="SSF53927">
    <property type="entry name" value="Cytidine deaminase-like"/>
    <property type="match status" value="1"/>
</dbReference>
<dbReference type="PANTHER" id="PTHR11079">
    <property type="entry name" value="CYTOSINE DEAMINASE FAMILY MEMBER"/>
    <property type="match status" value="1"/>
</dbReference>
<dbReference type="RefSeq" id="WP_146389666.1">
    <property type="nucleotide sequence ID" value="NZ_SJPK01000001.1"/>
</dbReference>
<proteinExistence type="predicted"/>
<dbReference type="CDD" id="cd01285">
    <property type="entry name" value="nucleoside_deaminase"/>
    <property type="match status" value="1"/>
</dbReference>
<evidence type="ECO:0000259" key="1">
    <source>
        <dbReference type="PROSITE" id="PS51747"/>
    </source>
</evidence>
<dbReference type="Gene3D" id="3.40.140.10">
    <property type="entry name" value="Cytidine Deaminase, domain 2"/>
    <property type="match status" value="1"/>
</dbReference>
<dbReference type="Proteomes" id="UP000318053">
    <property type="component" value="Unassembled WGS sequence"/>
</dbReference>
<comment type="caution">
    <text evidence="2">The sequence shown here is derived from an EMBL/GenBank/DDBJ whole genome shotgun (WGS) entry which is preliminary data.</text>
</comment>
<keyword evidence="3" id="KW-1185">Reference proteome</keyword>
<dbReference type="EMBL" id="SJPK01000001">
    <property type="protein sequence ID" value="TWT75201.1"/>
    <property type="molecule type" value="Genomic_DNA"/>
</dbReference>
<accession>A0A5C5YK26</accession>
<gene>
    <name evidence="2" type="primary">tadA_1</name>
    <name evidence="2" type="ORF">CA85_04900</name>
</gene>
<keyword evidence="2" id="KW-0378">Hydrolase</keyword>
<sequence length="166" mass="17449">MINETERQPESVTDTELTQWMKAALADGQAGVQAGENPFGAAVYLPSGRQIAVAHNTAVSDTNPTAHAEVNAIRIACQSLGNPSLKGCWLLATAQPCPMCFSAALMAGIEHIVFGADQAAVEQAGFGGLGVTSRELAEQCSIDVTLRGSILSEDCTRFLLDNRKDG</sequence>
<reference evidence="2 3" key="1">
    <citation type="submission" date="2019-02" db="EMBL/GenBank/DDBJ databases">
        <title>Deep-cultivation of Planctomycetes and their phenomic and genomic characterization uncovers novel biology.</title>
        <authorList>
            <person name="Wiegand S."/>
            <person name="Jogler M."/>
            <person name="Boedeker C."/>
            <person name="Pinto D."/>
            <person name="Vollmers J."/>
            <person name="Rivas-Marin E."/>
            <person name="Kohn T."/>
            <person name="Peeters S.H."/>
            <person name="Heuer A."/>
            <person name="Rast P."/>
            <person name="Oberbeckmann S."/>
            <person name="Bunk B."/>
            <person name="Jeske O."/>
            <person name="Meyerdierks A."/>
            <person name="Storesund J.E."/>
            <person name="Kallscheuer N."/>
            <person name="Luecker S."/>
            <person name="Lage O.M."/>
            <person name="Pohl T."/>
            <person name="Merkel B.J."/>
            <person name="Hornburger P."/>
            <person name="Mueller R.-W."/>
            <person name="Bruemmer F."/>
            <person name="Labrenz M."/>
            <person name="Spormann A.M."/>
            <person name="Op Den Camp H."/>
            <person name="Overmann J."/>
            <person name="Amann R."/>
            <person name="Jetten M.S.M."/>
            <person name="Mascher T."/>
            <person name="Medema M.H."/>
            <person name="Devos D.P."/>
            <person name="Kaster A.-K."/>
            <person name="Ovreas L."/>
            <person name="Rohde M."/>
            <person name="Galperin M.Y."/>
            <person name="Jogler C."/>
        </authorList>
    </citation>
    <scope>NUCLEOTIDE SEQUENCE [LARGE SCALE GENOMIC DNA]</scope>
    <source>
        <strain evidence="2 3">CA85</strain>
    </source>
</reference>
<dbReference type="PROSITE" id="PS51747">
    <property type="entry name" value="CYT_DCMP_DEAMINASES_2"/>
    <property type="match status" value="1"/>
</dbReference>
<dbReference type="InterPro" id="IPR002125">
    <property type="entry name" value="CMP_dCMP_dom"/>
</dbReference>
<dbReference type="Pfam" id="PF00383">
    <property type="entry name" value="dCMP_cyt_deam_1"/>
    <property type="match status" value="1"/>
</dbReference>
<dbReference type="EC" id="3.5.4.33" evidence="2"/>
<feature type="domain" description="CMP/dCMP-type deaminase" evidence="1">
    <location>
        <begin position="15"/>
        <end position="129"/>
    </location>
</feature>